<dbReference type="Proteomes" id="UP000000657">
    <property type="component" value="Chromosome"/>
</dbReference>
<sequence>MRWTRRGRSHLLARSFHPREHRLSPAAPAAGSPPRAPVDLPPAAPPPPPPSRAVRTLLTVGATLVLGVGAGVAPALAAEPATSAAVPAAAVPAAVARPGCDAAALQRTVGADTTITAAASATTPNTATRYCKVDGYVATSGPAGSNHVNFSAALPDRFVGRYLFNGIGGAAGSIPPIDEAQLAAGWAQAGTDAGNQGSVLDYRFAVDRTKALDWASRGVHVTTVATQAVTRAYYGLPTQAGALHRYISGCSGGGRMGLVEASLYPTEYDGVLAGAPGSNSLNILKFGQIVSYLLAHPDAWVSPDQLGQLEKALIAKYDARDGAADGFIRDPGVVDTDFAPYGLFTPAQLDLLRLITGELKVGDRSYPGFSASNVTGWSAFLTGTQPPSTWGTQPPPALILFDTVTRALFGADYDFRTQFDFADPADPQSWATTFDQVFPGQNAAADSYDRFRDAGGKLLIWHGASDNGISVFDTIGLYGKVAAHQHGYADTQRWARLFTVPGLFHCFGGPGAQDTPAQGLAALADWVEHGQVPRTIVVHSAADQPKADFLLCPYPAHPIFLGGADNPRHLNALDAENWRCSA</sequence>
<evidence type="ECO:0000256" key="6">
    <source>
        <dbReference type="ARBA" id="ARBA00022837"/>
    </source>
</evidence>
<proteinExistence type="inferred from homology"/>
<accession>Q0RMZ3</accession>
<name>Q0RMZ3_FRAAA</name>
<dbReference type="GO" id="GO:0030600">
    <property type="term" value="F:feruloyl esterase activity"/>
    <property type="evidence" value="ECO:0007669"/>
    <property type="project" value="UniProtKB-EC"/>
</dbReference>
<evidence type="ECO:0000256" key="5">
    <source>
        <dbReference type="ARBA" id="ARBA00022801"/>
    </source>
</evidence>
<dbReference type="eggNOG" id="COG0627">
    <property type="taxonomic scope" value="Bacteria"/>
</dbReference>
<keyword evidence="4" id="KW-0732">Signal</keyword>
<dbReference type="SUPFAM" id="SSF53474">
    <property type="entry name" value="alpha/beta-Hydrolases"/>
    <property type="match status" value="1"/>
</dbReference>
<keyword evidence="7" id="KW-1015">Disulfide bond</keyword>
<dbReference type="EMBL" id="CT573213">
    <property type="protein sequence ID" value="CAJ61103.1"/>
    <property type="molecule type" value="Genomic_DNA"/>
</dbReference>
<dbReference type="GO" id="GO:0046872">
    <property type="term" value="F:metal ion binding"/>
    <property type="evidence" value="ECO:0007669"/>
    <property type="project" value="UniProtKB-KW"/>
</dbReference>
<evidence type="ECO:0000256" key="8">
    <source>
        <dbReference type="SAM" id="MobiDB-lite"/>
    </source>
</evidence>
<keyword evidence="3" id="KW-0479">Metal-binding</keyword>
<dbReference type="HOGENOM" id="CLU_468304_0_0_11"/>
<comment type="similarity">
    <text evidence="1">Belongs to the tannase family.</text>
</comment>
<evidence type="ECO:0000313" key="10">
    <source>
        <dbReference type="Proteomes" id="UP000000657"/>
    </source>
</evidence>
<evidence type="ECO:0000256" key="3">
    <source>
        <dbReference type="ARBA" id="ARBA00022723"/>
    </source>
</evidence>
<dbReference type="EC" id="3.1.1.73" evidence="9"/>
<dbReference type="InterPro" id="IPR029058">
    <property type="entry name" value="AB_hydrolase_fold"/>
</dbReference>
<gene>
    <name evidence="9" type="ordered locus">FRAAL2454</name>
</gene>
<feature type="compositionally biased region" description="Pro residues" evidence="8">
    <location>
        <begin position="34"/>
        <end position="51"/>
    </location>
</feature>
<keyword evidence="6" id="KW-0106">Calcium</keyword>
<dbReference type="AlphaFoldDB" id="Q0RMZ3"/>
<protein>
    <submittedName>
        <fullName evidence="9">Feruloyl esterase B (Ferulic acid esterase B putative signal peptide)</fullName>
        <ecNumber evidence="9">3.1.1.73</ecNumber>
    </submittedName>
</protein>
<dbReference type="KEGG" id="fal:FRAAL2454"/>
<dbReference type="STRING" id="326424.FRAAL2454"/>
<feature type="compositionally biased region" description="Basic residues" evidence="8">
    <location>
        <begin position="1"/>
        <end position="11"/>
    </location>
</feature>
<dbReference type="InterPro" id="IPR011118">
    <property type="entry name" value="Tannase/feruloyl_esterase"/>
</dbReference>
<evidence type="ECO:0000313" key="9">
    <source>
        <dbReference type="EMBL" id="CAJ61103.1"/>
    </source>
</evidence>
<dbReference type="Pfam" id="PF07519">
    <property type="entry name" value="Tannase"/>
    <property type="match status" value="1"/>
</dbReference>
<evidence type="ECO:0000256" key="7">
    <source>
        <dbReference type="ARBA" id="ARBA00023157"/>
    </source>
</evidence>
<evidence type="ECO:0000256" key="1">
    <source>
        <dbReference type="ARBA" id="ARBA00006249"/>
    </source>
</evidence>
<dbReference type="PANTHER" id="PTHR33938">
    <property type="entry name" value="FERULOYL ESTERASE B-RELATED"/>
    <property type="match status" value="1"/>
</dbReference>
<dbReference type="PANTHER" id="PTHR33938:SF15">
    <property type="entry name" value="FERULOYL ESTERASE B-RELATED"/>
    <property type="match status" value="1"/>
</dbReference>
<keyword evidence="2" id="KW-0719">Serine esterase</keyword>
<evidence type="ECO:0000256" key="4">
    <source>
        <dbReference type="ARBA" id="ARBA00022729"/>
    </source>
</evidence>
<evidence type="ECO:0000256" key="2">
    <source>
        <dbReference type="ARBA" id="ARBA00022487"/>
    </source>
</evidence>
<keyword evidence="5 9" id="KW-0378">Hydrolase</keyword>
<keyword evidence="10" id="KW-1185">Reference proteome</keyword>
<organism evidence="9 10">
    <name type="scientific">Frankia alni (strain DSM 45986 / CECT 9034 / ACN14a)</name>
    <dbReference type="NCBI Taxonomy" id="326424"/>
    <lineage>
        <taxon>Bacteria</taxon>
        <taxon>Bacillati</taxon>
        <taxon>Actinomycetota</taxon>
        <taxon>Actinomycetes</taxon>
        <taxon>Frankiales</taxon>
        <taxon>Frankiaceae</taxon>
        <taxon>Frankia</taxon>
    </lineage>
</organism>
<reference evidence="9 10" key="1">
    <citation type="journal article" date="2007" name="Genome Res.">
        <title>Genome characteristics of facultatively symbiotic Frankia sp. strains reflect host range and host plant biogeography.</title>
        <authorList>
            <person name="Normand P."/>
            <person name="Lapierre P."/>
            <person name="Tisa L.S."/>
            <person name="Gogarten J.P."/>
            <person name="Alloisio N."/>
            <person name="Bagnarol E."/>
            <person name="Bassi C.A."/>
            <person name="Berry A.M."/>
            <person name="Bickhart D.M."/>
            <person name="Choisne N."/>
            <person name="Couloux A."/>
            <person name="Cournoyer B."/>
            <person name="Cruveiller S."/>
            <person name="Daubin V."/>
            <person name="Demange N."/>
            <person name="Francino M.P."/>
            <person name="Goltsman E."/>
            <person name="Huang Y."/>
            <person name="Kopp O.R."/>
            <person name="Labarre L."/>
            <person name="Lapidus A."/>
            <person name="Lavire C."/>
            <person name="Marechal J."/>
            <person name="Martinez M."/>
            <person name="Mastronunzio J.E."/>
            <person name="Mullin B.C."/>
            <person name="Niemann J."/>
            <person name="Pujic P."/>
            <person name="Rawnsley T."/>
            <person name="Rouy Z."/>
            <person name="Schenowitz C."/>
            <person name="Sellstedt A."/>
            <person name="Tavares F."/>
            <person name="Tomkins J.P."/>
            <person name="Vallenet D."/>
            <person name="Valverde C."/>
            <person name="Wall L.G."/>
            <person name="Wang Y."/>
            <person name="Medigue C."/>
            <person name="Benson D.R."/>
        </authorList>
    </citation>
    <scope>NUCLEOTIDE SEQUENCE [LARGE SCALE GENOMIC DNA]</scope>
    <source>
        <strain evidence="10">DSM 45986 / CECT 9034 / ACN14a</strain>
    </source>
</reference>
<feature type="region of interest" description="Disordered" evidence="8">
    <location>
        <begin position="1"/>
        <end position="52"/>
    </location>
</feature>